<dbReference type="GO" id="GO:0007165">
    <property type="term" value="P:signal transduction"/>
    <property type="evidence" value="ECO:0007669"/>
    <property type="project" value="UniProtKB-KW"/>
</dbReference>
<evidence type="ECO:0000256" key="2">
    <source>
        <dbReference type="ARBA" id="ARBA00022475"/>
    </source>
</evidence>
<evidence type="ECO:0000256" key="6">
    <source>
        <dbReference type="ARBA" id="ARBA00022989"/>
    </source>
</evidence>
<dbReference type="EnsemblMetazoa" id="AATE018380-RA">
    <property type="protein sequence ID" value="AATE018380-PA.1"/>
    <property type="gene ID" value="AATE018380"/>
</dbReference>
<evidence type="ECO:0000256" key="5">
    <source>
        <dbReference type="ARBA" id="ARBA00022725"/>
    </source>
</evidence>
<evidence type="ECO:0000313" key="10">
    <source>
        <dbReference type="EnsemblMetazoa" id="AATE018380-PA.1"/>
    </source>
</evidence>
<protein>
    <submittedName>
        <fullName evidence="10">Uncharacterized protein</fullName>
    </submittedName>
</protein>
<dbReference type="PANTHER" id="PTHR21137:SF35">
    <property type="entry name" value="ODORANT RECEPTOR 19A-RELATED"/>
    <property type="match status" value="1"/>
</dbReference>
<evidence type="ECO:0000256" key="3">
    <source>
        <dbReference type="ARBA" id="ARBA00022606"/>
    </source>
</evidence>
<dbReference type="Pfam" id="PF02949">
    <property type="entry name" value="7tm_6"/>
    <property type="match status" value="1"/>
</dbReference>
<keyword evidence="2" id="KW-1003">Cell membrane</keyword>
<dbReference type="PANTHER" id="PTHR21137">
    <property type="entry name" value="ODORANT RECEPTOR"/>
    <property type="match status" value="1"/>
</dbReference>
<dbReference type="EMBL" id="AXCP01009105">
    <property type="status" value="NOT_ANNOTATED_CDS"/>
    <property type="molecule type" value="Genomic_DNA"/>
</dbReference>
<dbReference type="AlphaFoldDB" id="A0A182JHU7"/>
<dbReference type="GO" id="GO:0005886">
    <property type="term" value="C:plasma membrane"/>
    <property type="evidence" value="ECO:0007669"/>
    <property type="project" value="UniProtKB-SubCell"/>
</dbReference>
<dbReference type="STRING" id="41427.A0A182JHU7"/>
<evidence type="ECO:0000256" key="8">
    <source>
        <dbReference type="ARBA" id="ARBA00023170"/>
    </source>
</evidence>
<comment type="subcellular location">
    <subcellularLocation>
        <location evidence="1">Cell membrane</location>
        <topology evidence="1">Multi-pass membrane protein</topology>
    </subcellularLocation>
</comment>
<dbReference type="VEuPathDB" id="VectorBase:AATE018380"/>
<organism evidence="10">
    <name type="scientific">Anopheles atroparvus</name>
    <name type="common">European mosquito</name>
    <dbReference type="NCBI Taxonomy" id="41427"/>
    <lineage>
        <taxon>Eukaryota</taxon>
        <taxon>Metazoa</taxon>
        <taxon>Ecdysozoa</taxon>
        <taxon>Arthropoda</taxon>
        <taxon>Hexapoda</taxon>
        <taxon>Insecta</taxon>
        <taxon>Pterygota</taxon>
        <taxon>Neoptera</taxon>
        <taxon>Endopterygota</taxon>
        <taxon>Diptera</taxon>
        <taxon>Nematocera</taxon>
        <taxon>Culicoidea</taxon>
        <taxon>Culicidae</taxon>
        <taxon>Anophelinae</taxon>
        <taxon>Anopheles</taxon>
    </lineage>
</organism>
<name>A0A182JHU7_ANOAO</name>
<dbReference type="GO" id="GO:0004984">
    <property type="term" value="F:olfactory receptor activity"/>
    <property type="evidence" value="ECO:0007669"/>
    <property type="project" value="InterPro"/>
</dbReference>
<dbReference type="InterPro" id="IPR004117">
    <property type="entry name" value="7tm6_olfct_rcpt"/>
</dbReference>
<keyword evidence="9" id="KW-0807">Transducer</keyword>
<evidence type="ECO:0000256" key="9">
    <source>
        <dbReference type="ARBA" id="ARBA00023224"/>
    </source>
</evidence>
<proteinExistence type="predicted"/>
<keyword evidence="8" id="KW-0675">Receptor</keyword>
<accession>A0A182JHU7</accession>
<evidence type="ECO:0000256" key="1">
    <source>
        <dbReference type="ARBA" id="ARBA00004651"/>
    </source>
</evidence>
<dbReference type="GO" id="GO:0005549">
    <property type="term" value="F:odorant binding"/>
    <property type="evidence" value="ECO:0007669"/>
    <property type="project" value="InterPro"/>
</dbReference>
<keyword evidence="6" id="KW-1133">Transmembrane helix</keyword>
<keyword evidence="5" id="KW-0552">Olfaction</keyword>
<sequence length="422" mass="49472">MRSFINLSPRWDVYDRRDSFRLQLFCLKYLGLWPPEDADERSRKRYIAYGWALRVVFMHLYIVTQVLYFKDVKDINDIANAMFVLMTQLTLAYKLEKFNYNIDRIQACLRKLNCTLYHPKTQGEHRPVLQSMNGVFWLMIFLMFLAIFTIVGWTVSPAFENERRLPVPAWFPFDYHRSRTTYGLLFLYQTIGIVMSATYNFSTDTMFSGLMLHLKGQIVRLGSMVQKLGNEENREAPAEMAQFKTDDEWKSMRKRIEYHSRTHGKTYSEVIECVLFHKDILSFIDEVQNIFHRSIFAQVCASVIILCMTLLQATRDDTTVAELLSCALYLMVMTSQIFIFCHVGNDISYATNQLTEFVGYSDHYKFNKVTGKAIVFFMQMTMKDVHIKVGTVLKVTLNLNTFLQIMKLSYSYLAVLRSMESK</sequence>
<keyword evidence="4" id="KW-0812">Transmembrane</keyword>
<evidence type="ECO:0000256" key="4">
    <source>
        <dbReference type="ARBA" id="ARBA00022692"/>
    </source>
</evidence>
<evidence type="ECO:0000256" key="7">
    <source>
        <dbReference type="ARBA" id="ARBA00023136"/>
    </source>
</evidence>
<keyword evidence="7" id="KW-0472">Membrane</keyword>
<keyword evidence="3" id="KW-0716">Sensory transduction</keyword>
<reference evidence="10" key="1">
    <citation type="submission" date="2022-08" db="UniProtKB">
        <authorList>
            <consortium name="EnsemblMetazoa"/>
        </authorList>
    </citation>
    <scope>IDENTIFICATION</scope>
    <source>
        <strain evidence="10">EBRO</strain>
    </source>
</reference>